<feature type="transmembrane region" description="Helical" evidence="1">
    <location>
        <begin position="98"/>
        <end position="122"/>
    </location>
</feature>
<protein>
    <recommendedName>
        <fullName evidence="4">ABC transporter permease</fullName>
    </recommendedName>
</protein>
<dbReference type="Proteomes" id="UP000766570">
    <property type="component" value="Unassembled WGS sequence"/>
</dbReference>
<sequence>MSFIDVLRGEVVKAWTLRSLRLTILATAALSLAFCLIDAGPELGLSTPQTAGVYAMANFSFFAAIAGVLIASSEYGGGQLTTTALAVPRRGRTLTAKLTLSAIITTAQGLILAAFIATVHQFPLGDQSVYATNTASTLLSSLALAICSWTAVGILSTCIAFIIRSQTVALAGMIVLTFGGTPLMMALPIFQYLPTNAGVLMFIDRENQTSDWLNPPDITVPVAGATLAAWCIVAIIAATVVLLRRDIGARQASLE</sequence>
<feature type="transmembrane region" description="Helical" evidence="1">
    <location>
        <begin position="51"/>
        <end position="71"/>
    </location>
</feature>
<evidence type="ECO:0000256" key="1">
    <source>
        <dbReference type="SAM" id="Phobius"/>
    </source>
</evidence>
<proteinExistence type="predicted"/>
<gene>
    <name evidence="2" type="ORF">JOF46_000335</name>
</gene>
<keyword evidence="1" id="KW-0472">Membrane</keyword>
<feature type="transmembrane region" description="Helical" evidence="1">
    <location>
        <begin position="170"/>
        <end position="193"/>
    </location>
</feature>
<dbReference type="RefSeq" id="WP_209905741.1">
    <property type="nucleotide sequence ID" value="NZ_BAAAMI010000020.1"/>
</dbReference>
<feature type="transmembrane region" description="Helical" evidence="1">
    <location>
        <begin position="142"/>
        <end position="163"/>
    </location>
</feature>
<evidence type="ECO:0008006" key="4">
    <source>
        <dbReference type="Google" id="ProtNLM"/>
    </source>
</evidence>
<feature type="transmembrane region" description="Helical" evidence="1">
    <location>
        <begin position="218"/>
        <end position="243"/>
    </location>
</feature>
<organism evidence="2 3">
    <name type="scientific">Paeniglutamicibacter psychrophenolicus</name>
    <dbReference type="NCBI Taxonomy" id="257454"/>
    <lineage>
        <taxon>Bacteria</taxon>
        <taxon>Bacillati</taxon>
        <taxon>Actinomycetota</taxon>
        <taxon>Actinomycetes</taxon>
        <taxon>Micrococcales</taxon>
        <taxon>Micrococcaceae</taxon>
        <taxon>Paeniglutamicibacter</taxon>
    </lineage>
</organism>
<keyword evidence="1" id="KW-1133">Transmembrane helix</keyword>
<comment type="caution">
    <text evidence="2">The sequence shown here is derived from an EMBL/GenBank/DDBJ whole genome shotgun (WGS) entry which is preliminary data.</text>
</comment>
<name>A0ABS4W8H9_9MICC</name>
<keyword evidence="1" id="KW-0812">Transmembrane</keyword>
<accession>A0ABS4W8H9</accession>
<evidence type="ECO:0000313" key="3">
    <source>
        <dbReference type="Proteomes" id="UP000766570"/>
    </source>
</evidence>
<keyword evidence="3" id="KW-1185">Reference proteome</keyword>
<reference evidence="2 3" key="1">
    <citation type="submission" date="2021-03" db="EMBL/GenBank/DDBJ databases">
        <title>Sequencing the genomes of 1000 actinobacteria strains.</title>
        <authorList>
            <person name="Klenk H.-P."/>
        </authorList>
    </citation>
    <scope>NUCLEOTIDE SEQUENCE [LARGE SCALE GENOMIC DNA]</scope>
    <source>
        <strain evidence="2 3">DSM 15454</strain>
    </source>
</reference>
<feature type="transmembrane region" description="Helical" evidence="1">
    <location>
        <begin position="20"/>
        <end position="39"/>
    </location>
</feature>
<dbReference type="EMBL" id="JAGIOE010000001">
    <property type="protein sequence ID" value="MBP2372423.1"/>
    <property type="molecule type" value="Genomic_DNA"/>
</dbReference>
<evidence type="ECO:0000313" key="2">
    <source>
        <dbReference type="EMBL" id="MBP2372423.1"/>
    </source>
</evidence>